<dbReference type="OrthoDB" id="3057274at2759"/>
<dbReference type="InterPro" id="IPR051685">
    <property type="entry name" value="Ycf3/AcsC/BcsC/TPR_MFPF"/>
</dbReference>
<keyword evidence="2" id="KW-0802">TPR repeat</keyword>
<keyword evidence="1" id="KW-0677">Repeat</keyword>
<dbReference type="SUPFAM" id="SSF48452">
    <property type="entry name" value="TPR-like"/>
    <property type="match status" value="2"/>
</dbReference>
<dbReference type="Gene3D" id="1.25.40.10">
    <property type="entry name" value="Tetratricopeptide repeat domain"/>
    <property type="match status" value="2"/>
</dbReference>
<proteinExistence type="predicted"/>
<evidence type="ECO:0000256" key="1">
    <source>
        <dbReference type="ARBA" id="ARBA00022737"/>
    </source>
</evidence>
<dbReference type="SMART" id="SM00028">
    <property type="entry name" value="TPR"/>
    <property type="match status" value="7"/>
</dbReference>
<dbReference type="InterPro" id="IPR019734">
    <property type="entry name" value="TPR_rpt"/>
</dbReference>
<sequence length="1124" mass="126748">MDPFSIALATVTLTTAVKDLAELVQKLERSVSKPAENIRNAEMLATEVRRTLDQLKQFCDEQEGILSNADDMKVALSDLIRDMESVYNKCSGIAPVTAMKKIDKFKATFGAWKNRNKVQSEIKELMNRVNRCYTQFMMFSIMRIEKRQVISTDTRAQTSNIIRNEISTTVSDERIIGFIGSNSATLSKLPPEIQMSSDLISDAYLRLQINTINALMEKLSSTASYPVEEPTGGYLLPFQTFPTFLVVASDRFILRNDVIMQALQIQTILQGDSASLSVQVGAGALRILAVHLLELDMYHESVLISTWAIKLFRTLVTSQPTTYLPYLSLSLSNLALAQARIDDDVNGALSSISESIDIGRSLQTPFASLDIKLLLPYALRISASMTSCERNSFKSLQEAEEAVHFFDNVIASSNLTNDALQTGKKLPEILDNSSSSAAHCHAQALHQLSPSSAVYHYAQSLQRFSTSLRKVGRFAQAFQTQQRALEILDFLVPFYPDHLDLERARALYQVLEDYLFGFRPPTDALPMSQELISIFGKYFEMDRQKYGTELCNALWQNAVLLERMGQYDNALLVWKEVTYLVQEANTDRLRFARALEKVSDTLRLLDRYDEAAISRRKLVDIYQTIHKAPSRLEAYAHYDIAYDLTLAGQFPEAIRRAQTCIIQCRTLAFQDPGQYKKYLAKGLCLLSSILFNANEYKQAFDESNEAFDLYQSIIQDTPFVYPKYVACIRLQMQISQFLDNETMSIERGQHLIHHSNELVKIFPNERDQTLIYATWIHSRNLERFDRLTEATVTIRGALEWYESVPADTPSTMEMHMQCLQQMAIVLEAQGYPERALGAFEEATNIGKKLSSHPDIVDLLPWTIANRAVSLFEVGRYSEALTASQDAVSVIRGTESANTFTLVWCLQVAFIVQQFTKTTEAAINGLQEAINLCRAGITAAKDLPAKLTRLVSLSGCLISMSQARADIGNEVEAMCLAQEGLDEIMKVKSTNPILPWRDVRSMHMDTLHNLSLRLASNNNLSRALDLITEAGTYYEQRAQARNGLYPQFAWILLSQGVLYCAAGRHEEGIEARSKLTDIQERLGVAFPKLARCVQLKLDREMERPSWLALVAKLDLHCNHQDVLPK</sequence>
<dbReference type="AlphaFoldDB" id="A0A067SPL5"/>
<dbReference type="PANTHER" id="PTHR44943:SF8">
    <property type="entry name" value="TPR REPEAT-CONTAINING PROTEIN MJ0263"/>
    <property type="match status" value="1"/>
</dbReference>
<dbReference type="PANTHER" id="PTHR44943">
    <property type="entry name" value="CELLULOSE SYNTHASE OPERON PROTEIN C"/>
    <property type="match status" value="1"/>
</dbReference>
<keyword evidence="5" id="KW-1185">Reference proteome</keyword>
<feature type="domain" description="Anaphase-promoting complex subunit 5" evidence="3">
    <location>
        <begin position="885"/>
        <end position="933"/>
    </location>
</feature>
<dbReference type="InterPro" id="IPR011990">
    <property type="entry name" value="TPR-like_helical_dom_sf"/>
</dbReference>
<protein>
    <recommendedName>
        <fullName evidence="3">Anaphase-promoting complex subunit 5 domain-containing protein</fullName>
    </recommendedName>
</protein>
<dbReference type="EMBL" id="KL142401">
    <property type="protein sequence ID" value="KDR69639.1"/>
    <property type="molecule type" value="Genomic_DNA"/>
</dbReference>
<gene>
    <name evidence="4" type="ORF">GALMADRAFT_145367</name>
</gene>
<dbReference type="Proteomes" id="UP000027222">
    <property type="component" value="Unassembled WGS sequence"/>
</dbReference>
<accession>A0A067SPL5</accession>
<organism evidence="4 5">
    <name type="scientific">Galerina marginata (strain CBS 339.88)</name>
    <dbReference type="NCBI Taxonomy" id="685588"/>
    <lineage>
        <taxon>Eukaryota</taxon>
        <taxon>Fungi</taxon>
        <taxon>Dikarya</taxon>
        <taxon>Basidiomycota</taxon>
        <taxon>Agaricomycotina</taxon>
        <taxon>Agaricomycetes</taxon>
        <taxon>Agaricomycetidae</taxon>
        <taxon>Agaricales</taxon>
        <taxon>Agaricineae</taxon>
        <taxon>Strophariaceae</taxon>
        <taxon>Galerina</taxon>
    </lineage>
</organism>
<evidence type="ECO:0000313" key="5">
    <source>
        <dbReference type="Proteomes" id="UP000027222"/>
    </source>
</evidence>
<dbReference type="InterPro" id="IPR026000">
    <property type="entry name" value="Apc5_dom"/>
</dbReference>
<feature type="domain" description="Anaphase-promoting complex subunit 5" evidence="3">
    <location>
        <begin position="542"/>
        <end position="585"/>
    </location>
</feature>
<dbReference type="STRING" id="685588.A0A067SPL5"/>
<dbReference type="Pfam" id="PF12862">
    <property type="entry name" value="ANAPC5"/>
    <property type="match status" value="2"/>
</dbReference>
<evidence type="ECO:0000259" key="3">
    <source>
        <dbReference type="Pfam" id="PF12862"/>
    </source>
</evidence>
<evidence type="ECO:0000313" key="4">
    <source>
        <dbReference type="EMBL" id="KDR69639.1"/>
    </source>
</evidence>
<evidence type="ECO:0000256" key="2">
    <source>
        <dbReference type="ARBA" id="ARBA00022803"/>
    </source>
</evidence>
<dbReference type="HOGENOM" id="CLU_009594_0_0_1"/>
<reference evidence="5" key="1">
    <citation type="journal article" date="2014" name="Proc. Natl. Acad. Sci. U.S.A.">
        <title>Extensive sampling of basidiomycete genomes demonstrates inadequacy of the white-rot/brown-rot paradigm for wood decay fungi.</title>
        <authorList>
            <person name="Riley R."/>
            <person name="Salamov A.A."/>
            <person name="Brown D.W."/>
            <person name="Nagy L.G."/>
            <person name="Floudas D."/>
            <person name="Held B.W."/>
            <person name="Levasseur A."/>
            <person name="Lombard V."/>
            <person name="Morin E."/>
            <person name="Otillar R."/>
            <person name="Lindquist E.A."/>
            <person name="Sun H."/>
            <person name="LaButti K.M."/>
            <person name="Schmutz J."/>
            <person name="Jabbour D."/>
            <person name="Luo H."/>
            <person name="Baker S.E."/>
            <person name="Pisabarro A.G."/>
            <person name="Walton J.D."/>
            <person name="Blanchette R.A."/>
            <person name="Henrissat B."/>
            <person name="Martin F."/>
            <person name="Cullen D."/>
            <person name="Hibbett D.S."/>
            <person name="Grigoriev I.V."/>
        </authorList>
    </citation>
    <scope>NUCLEOTIDE SEQUENCE [LARGE SCALE GENOMIC DNA]</scope>
    <source>
        <strain evidence="5">CBS 339.88</strain>
    </source>
</reference>
<name>A0A067SPL5_GALM3</name>